<reference evidence="1" key="1">
    <citation type="submission" date="2022-12" db="EMBL/GenBank/DDBJ databases">
        <title>Genome Sequence of Lasiodiplodia mahajangana.</title>
        <authorList>
            <person name="Buettner E."/>
        </authorList>
    </citation>
    <scope>NUCLEOTIDE SEQUENCE</scope>
    <source>
        <strain evidence="1">VT137</strain>
    </source>
</reference>
<accession>A0ACC2JFI2</accession>
<gene>
    <name evidence="1" type="ORF">O1611_g7393</name>
</gene>
<proteinExistence type="predicted"/>
<evidence type="ECO:0000313" key="2">
    <source>
        <dbReference type="Proteomes" id="UP001153332"/>
    </source>
</evidence>
<sequence length="294" mass="32343">MSSTDSTPTPALPPPPGVTSNFDHPASLKRLNNIAIGVAIPILTIVFGLRVYTRIWIRRSWIFEDWLVSVAYIGTISFCGTAAATMDHYAGRHEWDITAAEAREASYRTLQHYYRLYYPLSACPGGLGHENESPEEDNRRAGVYFCAPAFSLVGVLVRARGSNNPDKTWVQPEIIQWGLAELTTAVLCACFPELGPLWKRQRTRAGPTASISNGQYRLTDASSRKKTSRGLSTTTTLCTAGRLEHAPYIELTDNPSYSVQAAAHNTDASTSSLQGHRRQITVTQEVRVDSASKV</sequence>
<protein>
    <submittedName>
        <fullName evidence="1">Uncharacterized protein</fullName>
    </submittedName>
</protein>
<evidence type="ECO:0000313" key="1">
    <source>
        <dbReference type="EMBL" id="KAJ8126245.1"/>
    </source>
</evidence>
<organism evidence="1 2">
    <name type="scientific">Lasiodiplodia mahajangana</name>
    <dbReference type="NCBI Taxonomy" id="1108764"/>
    <lineage>
        <taxon>Eukaryota</taxon>
        <taxon>Fungi</taxon>
        <taxon>Dikarya</taxon>
        <taxon>Ascomycota</taxon>
        <taxon>Pezizomycotina</taxon>
        <taxon>Dothideomycetes</taxon>
        <taxon>Dothideomycetes incertae sedis</taxon>
        <taxon>Botryosphaeriales</taxon>
        <taxon>Botryosphaeriaceae</taxon>
        <taxon>Lasiodiplodia</taxon>
    </lineage>
</organism>
<dbReference type="Proteomes" id="UP001153332">
    <property type="component" value="Unassembled WGS sequence"/>
</dbReference>
<dbReference type="EMBL" id="JAPUUL010001949">
    <property type="protein sequence ID" value="KAJ8126245.1"/>
    <property type="molecule type" value="Genomic_DNA"/>
</dbReference>
<keyword evidence="2" id="KW-1185">Reference proteome</keyword>
<comment type="caution">
    <text evidence="1">The sequence shown here is derived from an EMBL/GenBank/DDBJ whole genome shotgun (WGS) entry which is preliminary data.</text>
</comment>
<name>A0ACC2JFI2_9PEZI</name>